<keyword evidence="1" id="KW-0472">Membrane</keyword>
<dbReference type="GO" id="GO:0016020">
    <property type="term" value="C:membrane"/>
    <property type="evidence" value="ECO:0007669"/>
    <property type="project" value="TreeGrafter"/>
</dbReference>
<keyword evidence="1" id="KW-1133">Transmembrane helix</keyword>
<keyword evidence="3" id="KW-1185">Reference proteome</keyword>
<reference evidence="2 3" key="1">
    <citation type="submission" date="2020-08" db="EMBL/GenBank/DDBJ databases">
        <title>Plant Genome Project.</title>
        <authorList>
            <person name="Zhang R.-G."/>
        </authorList>
    </citation>
    <scope>NUCLEOTIDE SEQUENCE [LARGE SCALE GENOMIC DNA]</scope>
    <source>
        <tissue evidence="2">Rhizome</tissue>
    </source>
</reference>
<evidence type="ECO:0000313" key="2">
    <source>
        <dbReference type="EMBL" id="KAG6506971.1"/>
    </source>
</evidence>
<sequence>MHFSAAPSSNSWQPVVTADSTEAYYWLNWRALLCAVWVLSSMIVASILVWKFEGSALCKDELWWPCVPEIHPVWLLVFRLVAFVALLGFLVINVLVDGGGIFYYYTQWTFMLVTIYFLIGTLMSAYGCKHLDKFSEDKVGVTTLNVEQGTYIASVNGQRKRQSNVLEEQLVKETAGYWGILFQIIFQTSAGAVMLTDCVFWFIIFPFLVIKDYNMNFVLVGMHSINVVFLLGETALNSLSFPWFRMAYFLLWTAVYVLFQWVIHACTNICFGLAFSSCRWPYPFLDLSSNYSPIWYLLVALMHIPCYAAFRLIVKMKHFLLSSWFL</sequence>
<gene>
    <name evidence="2" type="ORF">ZIOFF_032305</name>
</gene>
<feature type="transmembrane region" description="Helical" evidence="1">
    <location>
        <begin position="294"/>
        <end position="314"/>
    </location>
</feature>
<dbReference type="Proteomes" id="UP000734854">
    <property type="component" value="Unassembled WGS sequence"/>
</dbReference>
<dbReference type="AlphaFoldDB" id="A0A8J5GIU2"/>
<accession>A0A8J5GIU2</accession>
<feature type="transmembrane region" description="Helical" evidence="1">
    <location>
        <begin position="29"/>
        <end position="52"/>
    </location>
</feature>
<dbReference type="PANTHER" id="PTHR12242">
    <property type="entry name" value="OS02G0130600 PROTEIN-RELATED"/>
    <property type="match status" value="1"/>
</dbReference>
<comment type="caution">
    <text evidence="2">The sequence shown here is derived from an EMBL/GenBank/DDBJ whole genome shotgun (WGS) entry which is preliminary data.</text>
</comment>
<feature type="transmembrane region" description="Helical" evidence="1">
    <location>
        <begin position="108"/>
        <end position="128"/>
    </location>
</feature>
<name>A0A8J5GIU2_ZINOF</name>
<feature type="transmembrane region" description="Helical" evidence="1">
    <location>
        <begin position="216"/>
        <end position="236"/>
    </location>
</feature>
<feature type="transmembrane region" description="Helical" evidence="1">
    <location>
        <begin position="190"/>
        <end position="210"/>
    </location>
</feature>
<evidence type="ECO:0000313" key="3">
    <source>
        <dbReference type="Proteomes" id="UP000734854"/>
    </source>
</evidence>
<dbReference type="PANTHER" id="PTHR12242:SF22">
    <property type="entry name" value="OS02G0130600 PROTEIN"/>
    <property type="match status" value="1"/>
</dbReference>
<dbReference type="EMBL" id="JACMSC010000009">
    <property type="protein sequence ID" value="KAG6506971.1"/>
    <property type="molecule type" value="Genomic_DNA"/>
</dbReference>
<protein>
    <submittedName>
        <fullName evidence="2">Uncharacterized protein</fullName>
    </submittedName>
</protein>
<organism evidence="2 3">
    <name type="scientific">Zingiber officinale</name>
    <name type="common">Ginger</name>
    <name type="synonym">Amomum zingiber</name>
    <dbReference type="NCBI Taxonomy" id="94328"/>
    <lineage>
        <taxon>Eukaryota</taxon>
        <taxon>Viridiplantae</taxon>
        <taxon>Streptophyta</taxon>
        <taxon>Embryophyta</taxon>
        <taxon>Tracheophyta</taxon>
        <taxon>Spermatophyta</taxon>
        <taxon>Magnoliopsida</taxon>
        <taxon>Liliopsida</taxon>
        <taxon>Zingiberales</taxon>
        <taxon>Zingiberaceae</taxon>
        <taxon>Zingiber</taxon>
    </lineage>
</organism>
<feature type="transmembrane region" description="Helical" evidence="1">
    <location>
        <begin position="73"/>
        <end position="96"/>
    </location>
</feature>
<proteinExistence type="predicted"/>
<evidence type="ECO:0000256" key="1">
    <source>
        <dbReference type="SAM" id="Phobius"/>
    </source>
</evidence>
<keyword evidence="1" id="KW-0812">Transmembrane</keyword>
<feature type="transmembrane region" description="Helical" evidence="1">
    <location>
        <begin position="248"/>
        <end position="274"/>
    </location>
</feature>